<feature type="compositionally biased region" description="Low complexity" evidence="1">
    <location>
        <begin position="160"/>
        <end position="177"/>
    </location>
</feature>
<keyword evidence="3" id="KW-1185">Reference proteome</keyword>
<proteinExistence type="predicted"/>
<sequence>SILTGGKAGDSAPTGCRHNTRRRRTRPRDHLTPTPCAMSCACSSAGASLSPVSALLKHSGAPQLFTEMADVLVGPDPSPLARGVIGFAPVNVATFFRVEWAVALPIQGCTETCWRTPGFTLGSEGVDDLMVPQHLATEGRLDVGVMITVHHEKESRRSVLEPVSQVSSSSSRSASRSVPLLELARFNDSSVE</sequence>
<feature type="region of interest" description="Disordered" evidence="1">
    <location>
        <begin position="1"/>
        <end position="31"/>
    </location>
</feature>
<dbReference type="EMBL" id="JAEFCI010005322">
    <property type="protein sequence ID" value="KAG5460368.1"/>
    <property type="molecule type" value="Genomic_DNA"/>
</dbReference>
<organism evidence="2 3">
    <name type="scientific">Olpidium bornovanus</name>
    <dbReference type="NCBI Taxonomy" id="278681"/>
    <lineage>
        <taxon>Eukaryota</taxon>
        <taxon>Fungi</taxon>
        <taxon>Fungi incertae sedis</taxon>
        <taxon>Olpidiomycota</taxon>
        <taxon>Olpidiomycotina</taxon>
        <taxon>Olpidiomycetes</taxon>
        <taxon>Olpidiales</taxon>
        <taxon>Olpidiaceae</taxon>
        <taxon>Olpidium</taxon>
    </lineage>
</organism>
<comment type="caution">
    <text evidence="2">The sequence shown here is derived from an EMBL/GenBank/DDBJ whole genome shotgun (WGS) entry which is preliminary data.</text>
</comment>
<gene>
    <name evidence="2" type="ORF">BJ554DRAFT_7592</name>
</gene>
<dbReference type="AlphaFoldDB" id="A0A8H7ZWM8"/>
<protein>
    <submittedName>
        <fullName evidence="2">Uncharacterized protein</fullName>
    </submittedName>
</protein>
<evidence type="ECO:0000313" key="3">
    <source>
        <dbReference type="Proteomes" id="UP000673691"/>
    </source>
</evidence>
<dbReference type="Proteomes" id="UP000673691">
    <property type="component" value="Unassembled WGS sequence"/>
</dbReference>
<feature type="compositionally biased region" description="Basic residues" evidence="1">
    <location>
        <begin position="18"/>
        <end position="27"/>
    </location>
</feature>
<name>A0A8H7ZWM8_9FUNG</name>
<feature type="non-terminal residue" evidence="2">
    <location>
        <position position="1"/>
    </location>
</feature>
<accession>A0A8H7ZWM8</accession>
<evidence type="ECO:0000313" key="2">
    <source>
        <dbReference type="EMBL" id="KAG5460368.1"/>
    </source>
</evidence>
<feature type="region of interest" description="Disordered" evidence="1">
    <location>
        <begin position="158"/>
        <end position="177"/>
    </location>
</feature>
<evidence type="ECO:0000256" key="1">
    <source>
        <dbReference type="SAM" id="MobiDB-lite"/>
    </source>
</evidence>
<reference evidence="2 3" key="1">
    <citation type="journal article" name="Sci. Rep.">
        <title>Genome-scale phylogenetic analyses confirm Olpidium as the closest living zoosporic fungus to the non-flagellated, terrestrial fungi.</title>
        <authorList>
            <person name="Chang Y."/>
            <person name="Rochon D."/>
            <person name="Sekimoto S."/>
            <person name="Wang Y."/>
            <person name="Chovatia M."/>
            <person name="Sandor L."/>
            <person name="Salamov A."/>
            <person name="Grigoriev I.V."/>
            <person name="Stajich J.E."/>
            <person name="Spatafora J.W."/>
        </authorList>
    </citation>
    <scope>NUCLEOTIDE SEQUENCE [LARGE SCALE GENOMIC DNA]</scope>
    <source>
        <strain evidence="2">S191</strain>
    </source>
</reference>